<accession>A0A2G1XF12</accession>
<gene>
    <name evidence="1" type="ORF">BLA24_19405</name>
</gene>
<dbReference type="Proteomes" id="UP000222531">
    <property type="component" value="Unassembled WGS sequence"/>
</dbReference>
<proteinExistence type="predicted"/>
<dbReference type="EMBL" id="NHZO01000151">
    <property type="protein sequence ID" value="PHQ49817.1"/>
    <property type="molecule type" value="Genomic_DNA"/>
</dbReference>
<comment type="caution">
    <text evidence="1">The sequence shown here is derived from an EMBL/GenBank/DDBJ whole genome shotgun (WGS) entry which is preliminary data.</text>
</comment>
<keyword evidence="2" id="KW-1185">Reference proteome</keyword>
<evidence type="ECO:0000313" key="2">
    <source>
        <dbReference type="Proteomes" id="UP000222531"/>
    </source>
</evidence>
<name>A0A2G1XF12_STRCJ</name>
<protein>
    <submittedName>
        <fullName evidence="1">Uncharacterized protein</fullName>
    </submittedName>
</protein>
<evidence type="ECO:0000313" key="1">
    <source>
        <dbReference type="EMBL" id="PHQ49817.1"/>
    </source>
</evidence>
<organism evidence="1 2">
    <name type="scientific">Streptomyces cinnamoneus</name>
    <name type="common">Streptoverticillium cinnamoneum</name>
    <dbReference type="NCBI Taxonomy" id="53446"/>
    <lineage>
        <taxon>Bacteria</taxon>
        <taxon>Bacillati</taxon>
        <taxon>Actinomycetota</taxon>
        <taxon>Actinomycetes</taxon>
        <taxon>Kitasatosporales</taxon>
        <taxon>Streptomycetaceae</taxon>
        <taxon>Streptomyces</taxon>
        <taxon>Streptomyces cinnamoneus group</taxon>
    </lineage>
</organism>
<reference evidence="1 2" key="1">
    <citation type="journal article" date="2017" name="Biochemistry">
        <title>Identification of the Biosynthetic Pathway for the Antibiotic Bicyclomycin.</title>
        <authorList>
            <person name="Patteson J."/>
            <person name="Cai W."/>
            <person name="Johnson R.A."/>
            <person name="Santa Maria K."/>
            <person name="Li B."/>
        </authorList>
    </citation>
    <scope>NUCLEOTIDE SEQUENCE [LARGE SCALE GENOMIC DNA]</scope>
    <source>
        <strain evidence="1 2">ATCC 21532</strain>
    </source>
</reference>
<sequence>MPPAAHALSTLVRIDYENAVLADLDPAQNRTAEQWARTVLEDAPSDTRQALTQGWTALGLQLRPAPSEGCVLGWPVRRRTPDLVLLSAGPTRGLHGELLFQRRPHALLLAAFIQLDGERARALWAPAENRHPHVMYQVLEQAVSRATA</sequence>
<dbReference type="AlphaFoldDB" id="A0A2G1XF12"/>